<dbReference type="OrthoDB" id="9812574at2"/>
<feature type="transmembrane region" description="Helical" evidence="4">
    <location>
        <begin position="284"/>
        <end position="302"/>
    </location>
</feature>
<reference evidence="6 7" key="1">
    <citation type="submission" date="2015-11" db="EMBL/GenBank/DDBJ databases">
        <title>Genomic analysis of 38 Legionella species identifies large and diverse effector repertoires.</title>
        <authorList>
            <person name="Burstein D."/>
            <person name="Amaro F."/>
            <person name="Zusman T."/>
            <person name="Lifshitz Z."/>
            <person name="Cohen O."/>
            <person name="Gilbert J.A."/>
            <person name="Pupko T."/>
            <person name="Shuman H.A."/>
            <person name="Segal G."/>
        </authorList>
    </citation>
    <scope>NUCLEOTIDE SEQUENCE [LARGE SCALE GENOMIC DNA]</scope>
    <source>
        <strain evidence="6 7">PX-1-G2-E2</strain>
    </source>
</reference>
<keyword evidence="2 4" id="KW-1133">Transmembrane helix</keyword>
<dbReference type="Proteomes" id="UP000054908">
    <property type="component" value="Unassembled WGS sequence"/>
</dbReference>
<organism evidence="6 7">
    <name type="scientific">Legionella maceachernii</name>
    <dbReference type="NCBI Taxonomy" id="466"/>
    <lineage>
        <taxon>Bacteria</taxon>
        <taxon>Pseudomonadati</taxon>
        <taxon>Pseudomonadota</taxon>
        <taxon>Gammaproteobacteria</taxon>
        <taxon>Legionellales</taxon>
        <taxon>Legionellaceae</taxon>
        <taxon>Legionella</taxon>
    </lineage>
</organism>
<accession>A0A0W0VXK2</accession>
<dbReference type="Gene3D" id="1.20.1250.20">
    <property type="entry name" value="MFS general substrate transporter like domains"/>
    <property type="match status" value="2"/>
</dbReference>
<comment type="caution">
    <text evidence="6">The sequence shown here is derived from an EMBL/GenBank/DDBJ whole genome shotgun (WGS) entry which is preliminary data.</text>
</comment>
<dbReference type="RefSeq" id="WP_058453145.1">
    <property type="nucleotide sequence ID" value="NZ_CAAAIB010000014.1"/>
</dbReference>
<feature type="transmembrane region" description="Helical" evidence="4">
    <location>
        <begin position="371"/>
        <end position="393"/>
    </location>
</feature>
<feature type="transmembrane region" description="Helical" evidence="4">
    <location>
        <begin position="98"/>
        <end position="121"/>
    </location>
</feature>
<dbReference type="InterPro" id="IPR036259">
    <property type="entry name" value="MFS_trans_sf"/>
</dbReference>
<protein>
    <submittedName>
        <fullName evidence="6">Tetracycline resistance protein, class B</fullName>
    </submittedName>
</protein>
<feature type="transmembrane region" description="Helical" evidence="4">
    <location>
        <begin position="218"/>
        <end position="239"/>
    </location>
</feature>
<dbReference type="PROSITE" id="PS50850">
    <property type="entry name" value="MFS"/>
    <property type="match status" value="1"/>
</dbReference>
<gene>
    <name evidence="6" type="primary">tetA</name>
    <name evidence="6" type="ORF">Lmac_2444</name>
</gene>
<feature type="transmembrane region" description="Helical" evidence="4">
    <location>
        <begin position="308"/>
        <end position="330"/>
    </location>
</feature>
<dbReference type="InterPro" id="IPR020846">
    <property type="entry name" value="MFS_dom"/>
</dbReference>
<feature type="transmembrane region" description="Helical" evidence="4">
    <location>
        <begin position="34"/>
        <end position="59"/>
    </location>
</feature>
<feature type="transmembrane region" description="Helical" evidence="4">
    <location>
        <begin position="251"/>
        <end position="272"/>
    </location>
</feature>
<evidence type="ECO:0000313" key="6">
    <source>
        <dbReference type="EMBL" id="KTD24907.1"/>
    </source>
</evidence>
<evidence type="ECO:0000256" key="1">
    <source>
        <dbReference type="ARBA" id="ARBA00022692"/>
    </source>
</evidence>
<name>A0A0W0VXK2_9GAMM</name>
<keyword evidence="1 4" id="KW-0812">Transmembrane</keyword>
<keyword evidence="7" id="KW-1185">Reference proteome</keyword>
<dbReference type="PANTHER" id="PTHR23539">
    <property type="entry name" value="MFS TRANSPORTER"/>
    <property type="match status" value="1"/>
</dbReference>
<dbReference type="PANTHER" id="PTHR23539:SF1">
    <property type="entry name" value="MAJOR FACILITATOR SUPERFAMILY (MFS) PROFILE DOMAIN-CONTAINING PROTEIN"/>
    <property type="match status" value="1"/>
</dbReference>
<dbReference type="STRING" id="466.Lmac_2444"/>
<evidence type="ECO:0000313" key="7">
    <source>
        <dbReference type="Proteomes" id="UP000054908"/>
    </source>
</evidence>
<feature type="transmembrane region" description="Helical" evidence="4">
    <location>
        <begin position="141"/>
        <end position="159"/>
    </location>
</feature>
<evidence type="ECO:0000259" key="5">
    <source>
        <dbReference type="PROSITE" id="PS50850"/>
    </source>
</evidence>
<feature type="transmembrane region" description="Helical" evidence="4">
    <location>
        <begin position="165"/>
        <end position="184"/>
    </location>
</feature>
<evidence type="ECO:0000256" key="2">
    <source>
        <dbReference type="ARBA" id="ARBA00022989"/>
    </source>
</evidence>
<dbReference type="SUPFAM" id="SSF103473">
    <property type="entry name" value="MFS general substrate transporter"/>
    <property type="match status" value="1"/>
</dbReference>
<feature type="transmembrane region" description="Helical" evidence="4">
    <location>
        <begin position="342"/>
        <end position="365"/>
    </location>
</feature>
<dbReference type="AlphaFoldDB" id="A0A0W0VXK2"/>
<dbReference type="Pfam" id="PF07690">
    <property type="entry name" value="MFS_1"/>
    <property type="match status" value="1"/>
</dbReference>
<keyword evidence="3 4" id="KW-0472">Membrane</keyword>
<feature type="domain" description="Major facilitator superfamily (MFS) profile" evidence="5">
    <location>
        <begin position="216"/>
        <end position="423"/>
    </location>
</feature>
<proteinExistence type="predicted"/>
<dbReference type="GO" id="GO:0022857">
    <property type="term" value="F:transmembrane transporter activity"/>
    <property type="evidence" value="ECO:0007669"/>
    <property type="project" value="InterPro"/>
</dbReference>
<evidence type="ECO:0000256" key="4">
    <source>
        <dbReference type="SAM" id="Phobius"/>
    </source>
</evidence>
<dbReference type="InterPro" id="IPR011701">
    <property type="entry name" value="MFS"/>
</dbReference>
<dbReference type="PATRIC" id="fig|466.6.peg.2601"/>
<sequence length="423" mass="46237">MKTTSSKSLLALSVMIFLISDVQGGVGPFLSIYLSAYLGWDAAQIGIALATIGIVGLFFQMPSGILVDAVHSKRLIITVACSLILLSCYLILNQKSLFIVLLAQAFVGVAFSLIPPSIGAITLGLVGRELFPKRVSTNESLIHLGTVITILTIGILSHYYGHAWIIYGTMLFASMALLPLSFINPKEINYSAARELPENSLDIAPISFIPLFRAKTLWIFYSAMIVFHFANAAQVILVGQKLAKISPSMDSLYMGICIIFGQFVMVFIAYFLGFFISKMARRPIFLLAFIFLILRATLFIFVDNPLYLVLIQLIDGVSAGIFGVVATVMVSDLAAGTGRFNFLLGALGMCVGLGSSLSNLLAGFLTKTYGFHIGFFSLSIIGFIGFFICLFAFPETKDINQNPIKKIIPKKISLNKFCYIKNR</sequence>
<feature type="transmembrane region" description="Helical" evidence="4">
    <location>
        <begin position="75"/>
        <end position="92"/>
    </location>
</feature>
<evidence type="ECO:0000256" key="3">
    <source>
        <dbReference type="ARBA" id="ARBA00023136"/>
    </source>
</evidence>
<dbReference type="EMBL" id="LNYL01000048">
    <property type="protein sequence ID" value="KTD24907.1"/>
    <property type="molecule type" value="Genomic_DNA"/>
</dbReference>